<dbReference type="eggNOG" id="ENOG5031989">
    <property type="taxonomic scope" value="Bacteria"/>
</dbReference>
<gene>
    <name evidence="1" type="ORF">PWYN_17830</name>
</gene>
<comment type="caution">
    <text evidence="1">The sequence shown here is derived from an EMBL/GenBank/DDBJ whole genome shotgun (WGS) entry which is preliminary data.</text>
</comment>
<accession>A0A098M3I9</accession>
<dbReference type="Proteomes" id="UP000029734">
    <property type="component" value="Unassembled WGS sequence"/>
</dbReference>
<organism evidence="1 2">
    <name type="scientific">Paenibacillus wynnii</name>
    <dbReference type="NCBI Taxonomy" id="268407"/>
    <lineage>
        <taxon>Bacteria</taxon>
        <taxon>Bacillati</taxon>
        <taxon>Bacillota</taxon>
        <taxon>Bacilli</taxon>
        <taxon>Bacillales</taxon>
        <taxon>Paenibacillaceae</taxon>
        <taxon>Paenibacillus</taxon>
    </lineage>
</organism>
<dbReference type="AlphaFoldDB" id="A0A098M3I9"/>
<dbReference type="STRING" id="268407.PWYN_17830"/>
<dbReference type="EMBL" id="JQCR01000003">
    <property type="protein sequence ID" value="KGE16576.1"/>
    <property type="molecule type" value="Genomic_DNA"/>
</dbReference>
<evidence type="ECO:0000313" key="1">
    <source>
        <dbReference type="EMBL" id="KGE16576.1"/>
    </source>
</evidence>
<keyword evidence="2" id="KW-1185">Reference proteome</keyword>
<protein>
    <submittedName>
        <fullName evidence="1">Uncharacterized protein</fullName>
    </submittedName>
</protein>
<reference evidence="1 2" key="2">
    <citation type="submission" date="2014-10" db="EMBL/GenBank/DDBJ databases">
        <title>Comparative genomics of the Paenibacillus odorifer group.</title>
        <authorList>
            <person name="Tsai Y.-C."/>
            <person name="Martin N."/>
            <person name="Korlach J."/>
            <person name="Wiedmann M."/>
        </authorList>
    </citation>
    <scope>NUCLEOTIDE SEQUENCE [LARGE SCALE GENOMIC DNA]</scope>
    <source>
        <strain evidence="1 2">DSM 18334</strain>
    </source>
</reference>
<reference evidence="1 2" key="1">
    <citation type="submission" date="2014-08" db="EMBL/GenBank/DDBJ databases">
        <authorList>
            <person name="den Bakker H.C."/>
        </authorList>
    </citation>
    <scope>NUCLEOTIDE SEQUENCE [LARGE SCALE GENOMIC DNA]</scope>
    <source>
        <strain evidence="1 2">DSM 18334</strain>
    </source>
</reference>
<evidence type="ECO:0000313" key="2">
    <source>
        <dbReference type="Proteomes" id="UP000029734"/>
    </source>
</evidence>
<name>A0A098M3I9_9BACL</name>
<sequence>MNLYQMKADPYGVEHISKFLDDNFVSIELRGVGNMENLDEAEVMERLVNAYGSNSEFLMNRLEAVKLFVHSMQDGDYILFADEDTVHLGDLGDYFYDEWSDTPDNGLCHRRGVTWLTRIPRAELNIEVQELLAQPQMITQFQHPIARAQLDQWSSNLLGNPSDSRTTVHVDDKTISEALEILKKALHSDDFERRERAAIAILKYVKK</sequence>
<proteinExistence type="predicted"/>